<gene>
    <name evidence="1" type="ORF">DSM04_102319</name>
</gene>
<dbReference type="InterPro" id="IPR037069">
    <property type="entry name" value="AcylCoA_DH/ox_N_sf"/>
</dbReference>
<dbReference type="PANTHER" id="PTHR43884:SF12">
    <property type="entry name" value="ISOVALERYL-COA DEHYDROGENASE, MITOCHONDRIAL-RELATED"/>
    <property type="match status" value="1"/>
</dbReference>
<keyword evidence="2" id="KW-1185">Reference proteome</keyword>
<reference evidence="1 2" key="1">
    <citation type="submission" date="2018-07" db="EMBL/GenBank/DDBJ databases">
        <title>Leeuwenhoekiella genomics.</title>
        <authorList>
            <person name="Tahon G."/>
            <person name="Willems A."/>
        </authorList>
    </citation>
    <scope>NUCLEOTIDE SEQUENCE [LARGE SCALE GENOMIC DNA]</scope>
    <source>
        <strain evidence="1 2">R-50232</strain>
    </source>
</reference>
<evidence type="ECO:0000313" key="2">
    <source>
        <dbReference type="Proteomes" id="UP000289821"/>
    </source>
</evidence>
<dbReference type="GO" id="GO:0003995">
    <property type="term" value="F:acyl-CoA dehydrogenase activity"/>
    <property type="evidence" value="ECO:0007669"/>
    <property type="project" value="TreeGrafter"/>
</dbReference>
<dbReference type="EMBL" id="QOVI01000002">
    <property type="protein sequence ID" value="RXG16738.1"/>
    <property type="molecule type" value="Genomic_DNA"/>
</dbReference>
<dbReference type="PANTHER" id="PTHR43884">
    <property type="entry name" value="ACYL-COA DEHYDROGENASE"/>
    <property type="match status" value="1"/>
</dbReference>
<dbReference type="OrthoDB" id="1170793at2"/>
<dbReference type="RefSeq" id="WP_128760399.1">
    <property type="nucleotide sequence ID" value="NZ_QOVI01000002.1"/>
</dbReference>
<dbReference type="Proteomes" id="UP000289821">
    <property type="component" value="Unassembled WGS sequence"/>
</dbReference>
<proteinExistence type="predicted"/>
<dbReference type="InterPro" id="IPR009100">
    <property type="entry name" value="AcylCoA_DH/oxidase_NM_dom_sf"/>
</dbReference>
<accession>A0A4Q0NXU1</accession>
<protein>
    <recommendedName>
        <fullName evidence="3">Alkylation response protein AidB-like acyl-CoA dehydrogenase</fullName>
    </recommendedName>
</protein>
<organism evidence="1 2">
    <name type="scientific">Leeuwenhoekiella aestuarii</name>
    <dbReference type="NCBI Taxonomy" id="2249426"/>
    <lineage>
        <taxon>Bacteria</taxon>
        <taxon>Pseudomonadati</taxon>
        <taxon>Bacteroidota</taxon>
        <taxon>Flavobacteriia</taxon>
        <taxon>Flavobacteriales</taxon>
        <taxon>Flavobacteriaceae</taxon>
        <taxon>Leeuwenhoekiella</taxon>
    </lineage>
</organism>
<dbReference type="GO" id="GO:0050660">
    <property type="term" value="F:flavin adenine dinucleotide binding"/>
    <property type="evidence" value="ECO:0007669"/>
    <property type="project" value="InterPro"/>
</dbReference>
<dbReference type="InterPro" id="IPR046373">
    <property type="entry name" value="Acyl-CoA_Oxase/DH_mid-dom_sf"/>
</dbReference>
<name>A0A4Q0NXU1_9FLAO</name>
<dbReference type="SUPFAM" id="SSF56645">
    <property type="entry name" value="Acyl-CoA dehydrogenase NM domain-like"/>
    <property type="match status" value="1"/>
</dbReference>
<comment type="caution">
    <text evidence="1">The sequence shown here is derived from an EMBL/GenBank/DDBJ whole genome shotgun (WGS) entry which is preliminary data.</text>
</comment>
<sequence length="338" mass="37964">MNKNSDHKLLSKRLLGAKKLSPEILEWITSENLWNIWVPKSHGGLELTLVEGLHKLKELAQIDGSLGWTVTLCSGANYFIGNLKRETAQRIFTGTHQKPILGGSGGLFGVAEKTGDQYKLSGTWKYATGGPYLTHVTVNAKIKENGKELLQEDGSPLFKSFVVPKAGVNLIDDWNTMGMQASSTCSFNIEDLMVEEADSFQYDQFNLPNPIFKVNFRVFADLTLWVNYIGMSTHFKEEVLKIDKDLDIKSLKDTIAKANQNSDAFAETIEQQIEFGKGLTADFIILVHETATASVRRLSQAIIEMYPHLGINAARENNIINQIFRDYFTATQHRNFTR</sequence>
<dbReference type="Gene3D" id="1.10.540.10">
    <property type="entry name" value="Acyl-CoA dehydrogenase/oxidase, N-terminal domain"/>
    <property type="match status" value="1"/>
</dbReference>
<evidence type="ECO:0000313" key="1">
    <source>
        <dbReference type="EMBL" id="RXG16738.1"/>
    </source>
</evidence>
<dbReference type="AlphaFoldDB" id="A0A4Q0NXU1"/>
<dbReference type="Gene3D" id="2.40.110.10">
    <property type="entry name" value="Butyryl-CoA Dehydrogenase, subunit A, domain 2"/>
    <property type="match status" value="1"/>
</dbReference>
<evidence type="ECO:0008006" key="3">
    <source>
        <dbReference type="Google" id="ProtNLM"/>
    </source>
</evidence>